<sequence length="400" mass="45533">MALLKVFVSSTCYDLNIVRGQLRASLQALGHEPVMSDYNDVLFDPRSHTHESCIKEIANADVVILIIGSRFGGTAIPKAVNSLDIDSLKSMSKGNKILEAPNKISITQLEIFKAIESSIPIFTFIDSKVLHDHLFYEKNKDKGILDSLEFPSIEKKESAVFIFEFINFLRLRSKNNSLVEFSRLADIEEYLRKQWSALFQRLLFEQRIMKSESRRLDAFSEELKDIKSLILSSISVGQAKEVGRGVLRYRRLIDFLNNFIHPNIQEILLSDISWEELLKCLDIKELKVVELNSGIRPTVYLVKTDGTFYITRYPIHLIQNIANEWKTFKNLATPVKQEVVAALTENLTNSSIGGPVSYRNKQLEDYLRERTESTENATIITATTISPNTMSDSGITTEEE</sequence>
<reference evidence="2 3" key="1">
    <citation type="submission" date="2019-07" db="EMBL/GenBank/DDBJ databases">
        <title>Whole genome shotgun sequence of Adhaeribacter aerolatus NBRC 106133.</title>
        <authorList>
            <person name="Hosoyama A."/>
            <person name="Uohara A."/>
            <person name="Ohji S."/>
            <person name="Ichikawa N."/>
        </authorList>
    </citation>
    <scope>NUCLEOTIDE SEQUENCE [LARGE SCALE GENOMIC DNA]</scope>
    <source>
        <strain evidence="2 3">NBRC 106133</strain>
    </source>
</reference>
<name>A0A512B1Z3_9BACT</name>
<dbReference type="RefSeq" id="WP_146901066.1">
    <property type="nucleotide sequence ID" value="NZ_BJYS01000029.1"/>
</dbReference>
<dbReference type="InterPro" id="IPR025139">
    <property type="entry name" value="DUF4062"/>
</dbReference>
<proteinExistence type="predicted"/>
<evidence type="ECO:0000313" key="3">
    <source>
        <dbReference type="Proteomes" id="UP000321532"/>
    </source>
</evidence>
<keyword evidence="3" id="KW-1185">Reference proteome</keyword>
<accession>A0A512B1Z3</accession>
<evidence type="ECO:0000259" key="1">
    <source>
        <dbReference type="Pfam" id="PF13271"/>
    </source>
</evidence>
<dbReference type="AlphaFoldDB" id="A0A512B1Z3"/>
<feature type="domain" description="DUF4062" evidence="1">
    <location>
        <begin position="5"/>
        <end position="110"/>
    </location>
</feature>
<dbReference type="Proteomes" id="UP000321532">
    <property type="component" value="Unassembled WGS sequence"/>
</dbReference>
<dbReference type="OrthoDB" id="9810187at2"/>
<comment type="caution">
    <text evidence="2">The sequence shown here is derived from an EMBL/GenBank/DDBJ whole genome shotgun (WGS) entry which is preliminary data.</text>
</comment>
<evidence type="ECO:0000313" key="2">
    <source>
        <dbReference type="EMBL" id="GEO05959.1"/>
    </source>
</evidence>
<gene>
    <name evidence="2" type="ORF">AAE02nite_36230</name>
</gene>
<organism evidence="2 3">
    <name type="scientific">Adhaeribacter aerolatus</name>
    <dbReference type="NCBI Taxonomy" id="670289"/>
    <lineage>
        <taxon>Bacteria</taxon>
        <taxon>Pseudomonadati</taxon>
        <taxon>Bacteroidota</taxon>
        <taxon>Cytophagia</taxon>
        <taxon>Cytophagales</taxon>
        <taxon>Hymenobacteraceae</taxon>
        <taxon>Adhaeribacter</taxon>
    </lineage>
</organism>
<dbReference type="Pfam" id="PF13271">
    <property type="entry name" value="DUF4062"/>
    <property type="match status" value="1"/>
</dbReference>
<dbReference type="EMBL" id="BJYS01000029">
    <property type="protein sequence ID" value="GEO05959.1"/>
    <property type="molecule type" value="Genomic_DNA"/>
</dbReference>
<protein>
    <recommendedName>
        <fullName evidence="1">DUF4062 domain-containing protein</fullName>
    </recommendedName>
</protein>